<dbReference type="InterPro" id="IPR033704">
    <property type="entry name" value="dUTPase_trimeric"/>
</dbReference>
<dbReference type="FunCoup" id="D6TNJ8">
    <property type="interactions" value="341"/>
</dbReference>
<name>D6TNJ8_KTERA</name>
<evidence type="ECO:0000256" key="4">
    <source>
        <dbReference type="ARBA" id="ARBA00023080"/>
    </source>
</evidence>
<proteinExistence type="inferred from homology"/>
<dbReference type="GO" id="GO:0000287">
    <property type="term" value="F:magnesium ion binding"/>
    <property type="evidence" value="ECO:0007669"/>
    <property type="project" value="InterPro"/>
</dbReference>
<dbReference type="Proteomes" id="UP000004508">
    <property type="component" value="Unassembled WGS sequence"/>
</dbReference>
<evidence type="ECO:0000256" key="2">
    <source>
        <dbReference type="ARBA" id="ARBA00012379"/>
    </source>
</evidence>
<dbReference type="GO" id="GO:0004170">
    <property type="term" value="F:dUTP diphosphatase activity"/>
    <property type="evidence" value="ECO:0007669"/>
    <property type="project" value="UniProtKB-EC"/>
</dbReference>
<keyword evidence="4" id="KW-0546">Nucleotide metabolism</keyword>
<feature type="domain" description="dUTPase-like" evidence="6">
    <location>
        <begin position="60"/>
        <end position="188"/>
    </location>
</feature>
<keyword evidence="3 7" id="KW-0378">Hydrolase</keyword>
<comment type="similarity">
    <text evidence="1">Belongs to the dUTPase family.</text>
</comment>
<comment type="catalytic activity">
    <reaction evidence="5">
        <text>dUTP + H2O = dUMP + diphosphate + H(+)</text>
        <dbReference type="Rhea" id="RHEA:10248"/>
        <dbReference type="ChEBI" id="CHEBI:15377"/>
        <dbReference type="ChEBI" id="CHEBI:15378"/>
        <dbReference type="ChEBI" id="CHEBI:33019"/>
        <dbReference type="ChEBI" id="CHEBI:61555"/>
        <dbReference type="ChEBI" id="CHEBI:246422"/>
        <dbReference type="EC" id="3.6.1.23"/>
    </reaction>
</comment>
<dbReference type="NCBIfam" id="TIGR00576">
    <property type="entry name" value="dut"/>
    <property type="match status" value="1"/>
</dbReference>
<dbReference type="CDD" id="cd07557">
    <property type="entry name" value="trimeric_dUTPase"/>
    <property type="match status" value="1"/>
</dbReference>
<dbReference type="GO" id="GO:0006226">
    <property type="term" value="P:dUMP biosynthetic process"/>
    <property type="evidence" value="ECO:0007669"/>
    <property type="project" value="InterPro"/>
</dbReference>
<dbReference type="InParanoid" id="D6TNJ8"/>
<dbReference type="PANTHER" id="PTHR11241">
    <property type="entry name" value="DEOXYURIDINE 5'-TRIPHOSPHATE NUCLEOTIDOHYDROLASE"/>
    <property type="match status" value="1"/>
</dbReference>
<dbReference type="InterPro" id="IPR036157">
    <property type="entry name" value="dUTPase-like_sf"/>
</dbReference>
<evidence type="ECO:0000256" key="1">
    <source>
        <dbReference type="ARBA" id="ARBA00006581"/>
    </source>
</evidence>
<organism evidence="7 8">
    <name type="scientific">Ktedonobacter racemifer DSM 44963</name>
    <dbReference type="NCBI Taxonomy" id="485913"/>
    <lineage>
        <taxon>Bacteria</taxon>
        <taxon>Bacillati</taxon>
        <taxon>Chloroflexota</taxon>
        <taxon>Ktedonobacteria</taxon>
        <taxon>Ktedonobacterales</taxon>
        <taxon>Ktedonobacteraceae</taxon>
        <taxon>Ktedonobacter</taxon>
    </lineage>
</organism>
<dbReference type="EMBL" id="ADVG01000002">
    <property type="protein sequence ID" value="EFH87329.1"/>
    <property type="molecule type" value="Genomic_DNA"/>
</dbReference>
<dbReference type="Gene3D" id="2.70.40.10">
    <property type="match status" value="1"/>
</dbReference>
<comment type="caution">
    <text evidence="7">The sequence shown here is derived from an EMBL/GenBank/DDBJ whole genome shotgun (WGS) entry which is preliminary data.</text>
</comment>
<evidence type="ECO:0000259" key="6">
    <source>
        <dbReference type="Pfam" id="PF00692"/>
    </source>
</evidence>
<dbReference type="eggNOG" id="COG0756">
    <property type="taxonomic scope" value="Bacteria"/>
</dbReference>
<dbReference type="SUPFAM" id="SSF51283">
    <property type="entry name" value="dUTPase-like"/>
    <property type="match status" value="1"/>
</dbReference>
<dbReference type="InterPro" id="IPR029054">
    <property type="entry name" value="dUTPase-like"/>
</dbReference>
<dbReference type="NCBIfam" id="NF001862">
    <property type="entry name" value="PRK00601.1"/>
    <property type="match status" value="1"/>
</dbReference>
<dbReference type="AlphaFoldDB" id="D6TNJ8"/>
<dbReference type="InterPro" id="IPR008181">
    <property type="entry name" value="dUTPase"/>
</dbReference>
<accession>D6TNJ8</accession>
<evidence type="ECO:0000313" key="7">
    <source>
        <dbReference type="EMBL" id="EFH87329.1"/>
    </source>
</evidence>
<dbReference type="STRING" id="485913.Krac_8660"/>
<dbReference type="GO" id="GO:0046081">
    <property type="term" value="P:dUTP catabolic process"/>
    <property type="evidence" value="ECO:0007669"/>
    <property type="project" value="InterPro"/>
</dbReference>
<sequence>MYLVVGWQSQPTTRYIFPLSAAGANTLLTSKELFSRILAMNITTNELMAVAIKRVDTTLPLPGYATAGSVGFDLVCRETVTIGPRELGRVPGNVIVQTPPGYMLMLTMRSSTAKRKGLLMPNGVGVIDQDYSGEGDELLISVYNFRDEAVTVERGERIAQGIFVPVAQVAWNEVAEMGETRGGFGSTGH</sequence>
<protein>
    <recommendedName>
        <fullName evidence="2">dUTP diphosphatase</fullName>
        <ecNumber evidence="2">3.6.1.23</ecNumber>
    </recommendedName>
</protein>
<dbReference type="PANTHER" id="PTHR11241:SF0">
    <property type="entry name" value="DEOXYURIDINE 5'-TRIPHOSPHATE NUCLEOTIDOHYDROLASE"/>
    <property type="match status" value="1"/>
</dbReference>
<gene>
    <name evidence="7" type="ORF">Krac_8660</name>
</gene>
<dbReference type="Pfam" id="PF00692">
    <property type="entry name" value="dUTPase"/>
    <property type="match status" value="1"/>
</dbReference>
<dbReference type="EC" id="3.6.1.23" evidence="2"/>
<evidence type="ECO:0000256" key="5">
    <source>
        <dbReference type="ARBA" id="ARBA00047686"/>
    </source>
</evidence>
<keyword evidence="8" id="KW-1185">Reference proteome</keyword>
<reference evidence="7 8" key="1">
    <citation type="journal article" date="2011" name="Stand. Genomic Sci.">
        <title>Non-contiguous finished genome sequence and contextual data of the filamentous soil bacterium Ktedonobacter racemifer type strain (SOSP1-21).</title>
        <authorList>
            <person name="Chang Y.J."/>
            <person name="Land M."/>
            <person name="Hauser L."/>
            <person name="Chertkov O."/>
            <person name="Del Rio T.G."/>
            <person name="Nolan M."/>
            <person name="Copeland A."/>
            <person name="Tice H."/>
            <person name="Cheng J.F."/>
            <person name="Lucas S."/>
            <person name="Han C."/>
            <person name="Goodwin L."/>
            <person name="Pitluck S."/>
            <person name="Ivanova N."/>
            <person name="Ovchinikova G."/>
            <person name="Pati A."/>
            <person name="Chen A."/>
            <person name="Palaniappan K."/>
            <person name="Mavromatis K."/>
            <person name="Liolios K."/>
            <person name="Brettin T."/>
            <person name="Fiebig A."/>
            <person name="Rohde M."/>
            <person name="Abt B."/>
            <person name="Goker M."/>
            <person name="Detter J.C."/>
            <person name="Woyke T."/>
            <person name="Bristow J."/>
            <person name="Eisen J.A."/>
            <person name="Markowitz V."/>
            <person name="Hugenholtz P."/>
            <person name="Kyrpides N.C."/>
            <person name="Klenk H.P."/>
            <person name="Lapidus A."/>
        </authorList>
    </citation>
    <scope>NUCLEOTIDE SEQUENCE [LARGE SCALE GENOMIC DNA]</scope>
    <source>
        <strain evidence="8">DSM 44963</strain>
    </source>
</reference>
<evidence type="ECO:0000313" key="8">
    <source>
        <dbReference type="Proteomes" id="UP000004508"/>
    </source>
</evidence>
<evidence type="ECO:0000256" key="3">
    <source>
        <dbReference type="ARBA" id="ARBA00022801"/>
    </source>
</evidence>